<dbReference type="Gene3D" id="2.60.40.150">
    <property type="entry name" value="C2 domain"/>
    <property type="match status" value="2"/>
</dbReference>
<dbReference type="Proteomes" id="UP000494040">
    <property type="component" value="Unassembled WGS sequence"/>
</dbReference>
<dbReference type="KEGG" id="clec:106672736"/>
<sequence>MEGCKFMLAGQGCFCDNCQGGFTVDEEDNPTPAKPCANETATTCGIVVNTLASDISAQDLSEKDISAKKVPSRTKLKEAESEEAISCDELSTRQKSITYQQEVSVYDTTLTGAGTEEGDIIEPDPGALKEPPPECADVIGKQLADLGDDYPLRPTVDVCEDSQFTYKDKSGKIRGLSLGGTGGAVFDPYLLADRTLGCMLLKKLGICLCGQDEDVGNVVYKSVDFGIDYASVYYPPPCKAAKKGLEADFTMNIVNLVLYPATAEYYLRDGGGQIFLTWSYMSNPEPHFSQLVEICDPVFCTQTVYSGNATRGFLHYLAHHGIPIKLFQYNKGRTTLLGEGVINTQPVFQYPGKHVYIVTKIVGGATIGILRGWYELDCVLDLIYEYLDYAREEHHRYAILAAHTGPRLRRVDETKLGSGDECITRHEVLMETERWILDKQIRKVNNQLVGSTQPYQLPPGEVIVHFQDLDECNSYEYSKRFEAYLFSDGGQLIRPAEVCEPIPRPCDAEEEEGAPPEEEEGMPLEPLPPPEPTEVPPPPLPEPPPPLPPAEYVVDEGDVEPPGPRESPTQRAAPPPPPTQDFVSTGDLEAMYRNRIKYPPRYTFRRLIRRTIREKFFAGCKMCLGNRNIMFNVYDMQKAQDVGFFCANYLTTEADEMVIEIIRLELDTDVVDELQDCYEALFVDFAFLGHIMAETLGYPPASRIMYRTQNKTSLGFCFSRNFNMKERSILKEMLRPTGKITSTVIRFLVVGDPGDDPNVGGRCWDIAFADLRLRSLIQKKRGVAKKIALPVYSFTDKRIGKLVVRIFGRRLMRCIFKERTQGPCVPVF</sequence>
<keyword evidence="4" id="KW-1185">Reference proteome</keyword>
<dbReference type="GeneID" id="106672736"/>
<dbReference type="Pfam" id="PF18111">
    <property type="entry name" value="RPGR1_C"/>
    <property type="match status" value="1"/>
</dbReference>
<dbReference type="RefSeq" id="XP_014259874.1">
    <property type="nucleotide sequence ID" value="XM_014404388.2"/>
</dbReference>
<evidence type="ECO:0000313" key="3">
    <source>
        <dbReference type="EnsemblMetazoa" id="XP_014259874.1"/>
    </source>
</evidence>
<protein>
    <recommendedName>
        <fullName evidence="2">RPGRIP1 C-terminal domain-containing protein</fullName>
    </recommendedName>
</protein>
<dbReference type="EnsemblMetazoa" id="XM_014404388.2">
    <property type="protein sequence ID" value="XP_014259874.1"/>
    <property type="gene ID" value="LOC106672736"/>
</dbReference>
<feature type="region of interest" description="Disordered" evidence="1">
    <location>
        <begin position="503"/>
        <end position="584"/>
    </location>
</feature>
<dbReference type="GO" id="GO:1905515">
    <property type="term" value="P:non-motile cilium assembly"/>
    <property type="evidence" value="ECO:0007669"/>
    <property type="project" value="TreeGrafter"/>
</dbReference>
<accession>A0A8I6S6G7</accession>
<reference evidence="3" key="1">
    <citation type="submission" date="2022-01" db="UniProtKB">
        <authorList>
            <consortium name="EnsemblMetazoa"/>
        </authorList>
    </citation>
    <scope>IDENTIFICATION</scope>
</reference>
<evidence type="ECO:0000256" key="1">
    <source>
        <dbReference type="SAM" id="MobiDB-lite"/>
    </source>
</evidence>
<organism evidence="3 4">
    <name type="scientific">Cimex lectularius</name>
    <name type="common">Bed bug</name>
    <name type="synonym">Acanthia lectularia</name>
    <dbReference type="NCBI Taxonomy" id="79782"/>
    <lineage>
        <taxon>Eukaryota</taxon>
        <taxon>Metazoa</taxon>
        <taxon>Ecdysozoa</taxon>
        <taxon>Arthropoda</taxon>
        <taxon>Hexapoda</taxon>
        <taxon>Insecta</taxon>
        <taxon>Pterygota</taxon>
        <taxon>Neoptera</taxon>
        <taxon>Paraneoptera</taxon>
        <taxon>Hemiptera</taxon>
        <taxon>Heteroptera</taxon>
        <taxon>Panheteroptera</taxon>
        <taxon>Cimicomorpha</taxon>
        <taxon>Cimicidae</taxon>
        <taxon>Cimex</taxon>
    </lineage>
</organism>
<feature type="compositionally biased region" description="Pro residues" evidence="1">
    <location>
        <begin position="525"/>
        <end position="549"/>
    </location>
</feature>
<dbReference type="InterPro" id="IPR035892">
    <property type="entry name" value="C2_domain_sf"/>
</dbReference>
<dbReference type="InterPro" id="IPR041091">
    <property type="entry name" value="RPGRIP1_C"/>
</dbReference>
<feature type="domain" description="RPGRIP1 C-terminal" evidence="2">
    <location>
        <begin position="654"/>
        <end position="818"/>
    </location>
</feature>
<evidence type="ECO:0000313" key="4">
    <source>
        <dbReference type="Proteomes" id="UP000494040"/>
    </source>
</evidence>
<dbReference type="AlphaFoldDB" id="A0A8I6S6G7"/>
<dbReference type="OrthoDB" id="10343795at2759"/>
<dbReference type="GO" id="GO:0035869">
    <property type="term" value="C:ciliary transition zone"/>
    <property type="evidence" value="ECO:0007669"/>
    <property type="project" value="TreeGrafter"/>
</dbReference>
<dbReference type="SUPFAM" id="SSF49562">
    <property type="entry name" value="C2 domain (Calcium/lipid-binding domain, CaLB)"/>
    <property type="match status" value="1"/>
</dbReference>
<dbReference type="InterPro" id="IPR031139">
    <property type="entry name" value="RPGRIP1_fam"/>
</dbReference>
<proteinExistence type="predicted"/>
<dbReference type="PANTHER" id="PTHR14240:SF1">
    <property type="entry name" value="PROTEIN FANTOM-RELATED"/>
    <property type="match status" value="1"/>
</dbReference>
<evidence type="ECO:0000259" key="2">
    <source>
        <dbReference type="Pfam" id="PF18111"/>
    </source>
</evidence>
<feature type="compositionally biased region" description="Acidic residues" evidence="1">
    <location>
        <begin position="508"/>
        <end position="522"/>
    </location>
</feature>
<dbReference type="PANTHER" id="PTHR14240">
    <property type="entry name" value="RETINITIS PIGMENTOSA GTPASE REGULATOR-INTERACTING PROTEIN"/>
    <property type="match status" value="1"/>
</dbReference>
<name>A0A8I6S6G7_CIMLE</name>